<dbReference type="Gene3D" id="3.30.240.20">
    <property type="entry name" value="bsu07140 like domains"/>
    <property type="match status" value="2"/>
</dbReference>
<name>A0A1H9VJG3_9BACI</name>
<evidence type="ECO:0000256" key="5">
    <source>
        <dbReference type="ARBA" id="ARBA00022989"/>
    </source>
</evidence>
<evidence type="ECO:0000256" key="3">
    <source>
        <dbReference type="ARBA" id="ARBA00022475"/>
    </source>
</evidence>
<gene>
    <name evidence="9" type="ORF">SAMN05518684_11112</name>
</gene>
<reference evidence="10" key="1">
    <citation type="submission" date="2016-10" db="EMBL/GenBank/DDBJ databases">
        <authorList>
            <person name="Varghese N."/>
            <person name="Submissions S."/>
        </authorList>
    </citation>
    <scope>NUCLEOTIDE SEQUENCE [LARGE SCALE GENOMIC DNA]</scope>
    <source>
        <strain evidence="10">S9</strain>
    </source>
</reference>
<feature type="domain" description="YetF C-terminal" evidence="8">
    <location>
        <begin position="91"/>
        <end position="220"/>
    </location>
</feature>
<feature type="transmembrane region" description="Helical" evidence="7">
    <location>
        <begin position="6"/>
        <end position="27"/>
    </location>
</feature>
<dbReference type="RefSeq" id="WP_093053293.1">
    <property type="nucleotide sequence ID" value="NZ_FOGT01000011.1"/>
</dbReference>
<dbReference type="Pfam" id="PF04239">
    <property type="entry name" value="DUF421"/>
    <property type="match status" value="1"/>
</dbReference>
<protein>
    <submittedName>
        <fullName evidence="9">Uncharacterized membrane protein YcaP, DUF421 family</fullName>
    </submittedName>
</protein>
<dbReference type="OrthoDB" id="9778331at2"/>
<evidence type="ECO:0000313" key="9">
    <source>
        <dbReference type="EMBL" id="SES21477.1"/>
    </source>
</evidence>
<dbReference type="GO" id="GO:0005886">
    <property type="term" value="C:plasma membrane"/>
    <property type="evidence" value="ECO:0007669"/>
    <property type="project" value="UniProtKB-SubCell"/>
</dbReference>
<dbReference type="PANTHER" id="PTHR34582:SF6">
    <property type="entry name" value="UPF0702 TRANSMEMBRANE PROTEIN YCAP"/>
    <property type="match status" value="1"/>
</dbReference>
<sequence>MVESIQEIFLILGRILTIIPLLLFMTIFMGKRAIGEIPIFDFLIVIILGAVVGADIADPDIHHFPTALAVVFIAILQRLVARLKVAHRLTGRLITFEPTVVIQNGKMINQNLKKIRYSIDNLMQMLREKDVFDIAEVETAVVEANGSLSVLKIPEKQAILKEDIRLNREVSSSLALPVIIEGQIDTKVLAARGLNEIWLHKQLETHDIKTIEDIFFASVNAAGELHISKYNERSLEVPVIRH</sequence>
<keyword evidence="4 7" id="KW-0812">Transmembrane</keyword>
<dbReference type="InterPro" id="IPR023090">
    <property type="entry name" value="UPF0702_alpha/beta_dom_sf"/>
</dbReference>
<evidence type="ECO:0000256" key="7">
    <source>
        <dbReference type="SAM" id="Phobius"/>
    </source>
</evidence>
<dbReference type="EMBL" id="FOGT01000011">
    <property type="protein sequence ID" value="SES21477.1"/>
    <property type="molecule type" value="Genomic_DNA"/>
</dbReference>
<feature type="transmembrane region" description="Helical" evidence="7">
    <location>
        <begin position="63"/>
        <end position="81"/>
    </location>
</feature>
<feature type="transmembrane region" description="Helical" evidence="7">
    <location>
        <begin position="39"/>
        <end position="57"/>
    </location>
</feature>
<comment type="similarity">
    <text evidence="2">Belongs to the UPF0702 family.</text>
</comment>
<evidence type="ECO:0000256" key="4">
    <source>
        <dbReference type="ARBA" id="ARBA00022692"/>
    </source>
</evidence>
<dbReference type="AlphaFoldDB" id="A0A1H9VJG3"/>
<dbReference type="PANTHER" id="PTHR34582">
    <property type="entry name" value="UPF0702 TRANSMEMBRANE PROTEIN YCAP"/>
    <property type="match status" value="1"/>
</dbReference>
<keyword evidence="5 7" id="KW-1133">Transmembrane helix</keyword>
<dbReference type="Proteomes" id="UP000198571">
    <property type="component" value="Unassembled WGS sequence"/>
</dbReference>
<evidence type="ECO:0000256" key="2">
    <source>
        <dbReference type="ARBA" id="ARBA00006448"/>
    </source>
</evidence>
<accession>A0A1H9VJG3</accession>
<organism evidence="9 10">
    <name type="scientific">Salipaludibacillus aurantiacus</name>
    <dbReference type="NCBI Taxonomy" id="1601833"/>
    <lineage>
        <taxon>Bacteria</taxon>
        <taxon>Bacillati</taxon>
        <taxon>Bacillota</taxon>
        <taxon>Bacilli</taxon>
        <taxon>Bacillales</taxon>
        <taxon>Bacillaceae</taxon>
    </lineage>
</organism>
<keyword evidence="10" id="KW-1185">Reference proteome</keyword>
<evidence type="ECO:0000256" key="1">
    <source>
        <dbReference type="ARBA" id="ARBA00004651"/>
    </source>
</evidence>
<keyword evidence="6 7" id="KW-0472">Membrane</keyword>
<comment type="subcellular location">
    <subcellularLocation>
        <location evidence="1">Cell membrane</location>
        <topology evidence="1">Multi-pass membrane protein</topology>
    </subcellularLocation>
</comment>
<dbReference type="InterPro" id="IPR007353">
    <property type="entry name" value="DUF421"/>
</dbReference>
<evidence type="ECO:0000313" key="10">
    <source>
        <dbReference type="Proteomes" id="UP000198571"/>
    </source>
</evidence>
<proteinExistence type="inferred from homology"/>
<keyword evidence="3" id="KW-1003">Cell membrane</keyword>
<evidence type="ECO:0000256" key="6">
    <source>
        <dbReference type="ARBA" id="ARBA00023136"/>
    </source>
</evidence>
<evidence type="ECO:0000259" key="8">
    <source>
        <dbReference type="Pfam" id="PF04239"/>
    </source>
</evidence>